<gene>
    <name evidence="2" type="ORF">P873_07950</name>
</gene>
<feature type="transmembrane region" description="Helical" evidence="1">
    <location>
        <begin position="61"/>
        <end position="80"/>
    </location>
</feature>
<comment type="caution">
    <text evidence="2">The sequence shown here is derived from an EMBL/GenBank/DDBJ whole genome shotgun (WGS) entry which is preliminary data.</text>
</comment>
<name>A0A091BEJ4_9GAMM</name>
<keyword evidence="1" id="KW-0812">Transmembrane</keyword>
<keyword evidence="1" id="KW-1133">Transmembrane helix</keyword>
<reference evidence="2 3" key="1">
    <citation type="submission" date="2013-09" db="EMBL/GenBank/DDBJ databases">
        <title>Genome sequencing of Arenimonas composti.</title>
        <authorList>
            <person name="Chen F."/>
            <person name="Wang G."/>
        </authorList>
    </citation>
    <scope>NUCLEOTIDE SEQUENCE [LARGE SCALE GENOMIC DNA]</scope>
    <source>
        <strain evidence="2 3">TR7-09</strain>
    </source>
</reference>
<evidence type="ECO:0000313" key="3">
    <source>
        <dbReference type="Proteomes" id="UP000029391"/>
    </source>
</evidence>
<dbReference type="OrthoDB" id="5966732at2"/>
<dbReference type="GO" id="GO:0016020">
    <property type="term" value="C:membrane"/>
    <property type="evidence" value="ECO:0007669"/>
    <property type="project" value="InterPro"/>
</dbReference>
<accession>A0A091BEJ4</accession>
<sequence length="101" mass="11199">MEPADWLGWGASAILLATLIRQVVVQWRERSTEGVSSWLFVGQCAASVGFLLYSWLVGNAVFVFTNAAILATAVIGQLIFRRNRRLEERGASNERRVTSGE</sequence>
<feature type="transmembrane region" description="Helical" evidence="1">
    <location>
        <begin position="6"/>
        <end position="24"/>
    </location>
</feature>
<dbReference type="AlphaFoldDB" id="A0A091BEJ4"/>
<keyword evidence="3" id="KW-1185">Reference proteome</keyword>
<dbReference type="Gene3D" id="1.20.1280.290">
    <property type="match status" value="1"/>
</dbReference>
<dbReference type="RefSeq" id="WP_026817025.1">
    <property type="nucleotide sequence ID" value="NZ_AUFF01000003.1"/>
</dbReference>
<dbReference type="Pfam" id="PF03083">
    <property type="entry name" value="MtN3_slv"/>
    <property type="match status" value="1"/>
</dbReference>
<evidence type="ECO:0000313" key="2">
    <source>
        <dbReference type="EMBL" id="KFN50161.1"/>
    </source>
</evidence>
<dbReference type="EMBL" id="AWXU01000022">
    <property type="protein sequence ID" value="KFN50161.1"/>
    <property type="molecule type" value="Genomic_DNA"/>
</dbReference>
<dbReference type="eggNOG" id="COG4095">
    <property type="taxonomic scope" value="Bacteria"/>
</dbReference>
<evidence type="ECO:0000256" key="1">
    <source>
        <dbReference type="SAM" id="Phobius"/>
    </source>
</evidence>
<protein>
    <submittedName>
        <fullName evidence="2">Uncharacterized protein</fullName>
    </submittedName>
</protein>
<keyword evidence="1" id="KW-0472">Membrane</keyword>
<feature type="transmembrane region" description="Helical" evidence="1">
    <location>
        <begin position="36"/>
        <end position="55"/>
    </location>
</feature>
<proteinExistence type="predicted"/>
<dbReference type="InterPro" id="IPR004316">
    <property type="entry name" value="SWEET_rpt"/>
</dbReference>
<dbReference type="STRING" id="1121013.GCA_000426365_01785"/>
<dbReference type="Proteomes" id="UP000029391">
    <property type="component" value="Unassembled WGS sequence"/>
</dbReference>
<organism evidence="2 3">
    <name type="scientific">Arenimonas composti TR7-09 = DSM 18010</name>
    <dbReference type="NCBI Taxonomy" id="1121013"/>
    <lineage>
        <taxon>Bacteria</taxon>
        <taxon>Pseudomonadati</taxon>
        <taxon>Pseudomonadota</taxon>
        <taxon>Gammaproteobacteria</taxon>
        <taxon>Lysobacterales</taxon>
        <taxon>Lysobacteraceae</taxon>
        <taxon>Arenimonas</taxon>
    </lineage>
</organism>